<dbReference type="SUPFAM" id="SSF51197">
    <property type="entry name" value="Clavaminate synthase-like"/>
    <property type="match status" value="1"/>
</dbReference>
<proteinExistence type="predicted"/>
<accession>A0A9W9WQU0</accession>
<sequence>MEAPESAQRKKPRYNNEQGRSQERRKRKRGVEDPPKYPHWGEVGLRPFLGVREGQTDELGASEMYRFVCRLDGAARWAMTFEQMKADLIRDLTEAPKFGRLIAQSKIPRLLPLRQPDVILVDDETLEGWLRKKFPMPLLYRAEIGGKSPALKGMTWERFWKAQLDEVPDATVGVYDYSHPDPQDRITDWSVRQIHEYWKRPAGERGAINVLDLENADGDFCPIAIVSQDVAQKALRRKLRTAGRSDSRWESHRKEFFLLSAANAVSAIHVDNGGLLTWAFAEAGAQYVEACKDDGWVKVELKMGDILIMPPSWPHAVFTPEDCLAVGGHFYTVSHLGSTLAGLSRQERYPEMCNESLEPATYETLAVIFDCGLYDANDHVGILSTAGSFVHNWDLMSQARAIEAAGIDSPKDDPREHILAHRDHLVKPYSADVLEKPIDARGRLANALARVRERMRQAIDALP</sequence>
<keyword evidence="3" id="KW-1185">Reference proteome</keyword>
<dbReference type="Gene3D" id="2.60.120.650">
    <property type="entry name" value="Cupin"/>
    <property type="match status" value="1"/>
</dbReference>
<feature type="region of interest" description="Disordered" evidence="1">
    <location>
        <begin position="1"/>
        <end position="38"/>
    </location>
</feature>
<name>A0A9W9WQU0_9EURO</name>
<dbReference type="EMBL" id="JAPWDQ010000013">
    <property type="protein sequence ID" value="KAJ5471990.1"/>
    <property type="molecule type" value="Genomic_DNA"/>
</dbReference>
<evidence type="ECO:0000313" key="2">
    <source>
        <dbReference type="EMBL" id="KAJ5471990.1"/>
    </source>
</evidence>
<evidence type="ECO:0000313" key="3">
    <source>
        <dbReference type="Proteomes" id="UP001148312"/>
    </source>
</evidence>
<dbReference type="RefSeq" id="XP_056786536.1">
    <property type="nucleotide sequence ID" value="XM_056938154.1"/>
</dbReference>
<comment type="caution">
    <text evidence="2">The sequence shown here is derived from an EMBL/GenBank/DDBJ whole genome shotgun (WGS) entry which is preliminary data.</text>
</comment>
<gene>
    <name evidence="2" type="ORF">N7539_008559</name>
</gene>
<organism evidence="2 3">
    <name type="scientific">Penicillium diatomitis</name>
    <dbReference type="NCBI Taxonomy" id="2819901"/>
    <lineage>
        <taxon>Eukaryota</taxon>
        <taxon>Fungi</taxon>
        <taxon>Dikarya</taxon>
        <taxon>Ascomycota</taxon>
        <taxon>Pezizomycotina</taxon>
        <taxon>Eurotiomycetes</taxon>
        <taxon>Eurotiomycetidae</taxon>
        <taxon>Eurotiales</taxon>
        <taxon>Aspergillaceae</taxon>
        <taxon>Penicillium</taxon>
    </lineage>
</organism>
<dbReference type="Proteomes" id="UP001148312">
    <property type="component" value="Unassembled WGS sequence"/>
</dbReference>
<dbReference type="GeneID" id="81628404"/>
<dbReference type="AlphaFoldDB" id="A0A9W9WQU0"/>
<evidence type="ECO:0000256" key="1">
    <source>
        <dbReference type="SAM" id="MobiDB-lite"/>
    </source>
</evidence>
<protein>
    <recommendedName>
        <fullName evidence="4">JmjC domain-containing protein</fullName>
    </recommendedName>
</protein>
<reference evidence="2" key="1">
    <citation type="submission" date="2022-12" db="EMBL/GenBank/DDBJ databases">
        <authorList>
            <person name="Petersen C."/>
        </authorList>
    </citation>
    <scope>NUCLEOTIDE SEQUENCE</scope>
    <source>
        <strain evidence="2">IBT 30728</strain>
    </source>
</reference>
<reference evidence="2" key="2">
    <citation type="journal article" date="2023" name="IMA Fungus">
        <title>Comparative genomic study of the Penicillium genus elucidates a diverse pangenome and 15 lateral gene transfer events.</title>
        <authorList>
            <person name="Petersen C."/>
            <person name="Sorensen T."/>
            <person name="Nielsen M.R."/>
            <person name="Sondergaard T.E."/>
            <person name="Sorensen J.L."/>
            <person name="Fitzpatrick D.A."/>
            <person name="Frisvad J.C."/>
            <person name="Nielsen K.L."/>
        </authorList>
    </citation>
    <scope>NUCLEOTIDE SEQUENCE</scope>
    <source>
        <strain evidence="2">IBT 30728</strain>
    </source>
</reference>
<evidence type="ECO:0008006" key="4">
    <source>
        <dbReference type="Google" id="ProtNLM"/>
    </source>
</evidence>